<dbReference type="Gene3D" id="3.40.50.1110">
    <property type="entry name" value="SGNH hydrolase"/>
    <property type="match status" value="1"/>
</dbReference>
<keyword evidence="3" id="KW-0442">Lipid degradation</keyword>
<keyword evidence="4" id="KW-0443">Lipid metabolism</keyword>
<name>A0A484KL89_9ASTE</name>
<keyword evidence="2" id="KW-0378">Hydrolase</keyword>
<dbReference type="PANTHER" id="PTHR46020">
    <property type="entry name" value="OSJNBB0059K02.9 PROTEIN"/>
    <property type="match status" value="1"/>
</dbReference>
<evidence type="ECO:0000313" key="7">
    <source>
        <dbReference type="Proteomes" id="UP000595140"/>
    </source>
</evidence>
<sequence length="329" mass="36383">MASPSPAYPPAAGPMAAFSPITSHRTWDWNPRGLMLKSIPHRKSRSGEEGGEDGDGMNFAYGGTGVFETGVEGPKMGAQIKSLGQLVRRNVYTRQDLSSSLALVTSAGNDYLTFLLDHGNLNDVEGFAENLTRQLSENLKRIHEMGIPKVAVTAMEPLGCLPGPAAAASSSSSSNYNTHHENYPNCNKIGNRITRFHNQLLRQRVDQLNRHYSRRSSRRPFVILDLYSAFTSALNIRDGRPGKSGFEKGLMPCCRGMCGAVDERGNKEYTVCDDRRKAFFWDAVHPSQQGWLAVYSALKPSLPALLFSPPLPTTTTRRRHRHHLMPSTI</sequence>
<dbReference type="EMBL" id="OOIL02000242">
    <property type="protein sequence ID" value="VFQ62842.1"/>
    <property type="molecule type" value="Genomic_DNA"/>
</dbReference>
<keyword evidence="7" id="KW-1185">Reference proteome</keyword>
<dbReference type="OrthoDB" id="1600564at2759"/>
<evidence type="ECO:0000256" key="4">
    <source>
        <dbReference type="ARBA" id="ARBA00023098"/>
    </source>
</evidence>
<evidence type="ECO:0000256" key="2">
    <source>
        <dbReference type="ARBA" id="ARBA00022801"/>
    </source>
</evidence>
<reference evidence="6 7" key="1">
    <citation type="submission" date="2018-04" db="EMBL/GenBank/DDBJ databases">
        <authorList>
            <person name="Vogel A."/>
        </authorList>
    </citation>
    <scope>NUCLEOTIDE SEQUENCE [LARGE SCALE GENOMIC DNA]</scope>
</reference>
<dbReference type="InterPro" id="IPR001087">
    <property type="entry name" value="GDSL"/>
</dbReference>
<proteinExistence type="inferred from homology"/>
<dbReference type="InterPro" id="IPR036514">
    <property type="entry name" value="SGNH_hydro_sf"/>
</dbReference>
<evidence type="ECO:0000256" key="5">
    <source>
        <dbReference type="SAM" id="MobiDB-lite"/>
    </source>
</evidence>
<dbReference type="GO" id="GO:0016042">
    <property type="term" value="P:lipid catabolic process"/>
    <property type="evidence" value="ECO:0007669"/>
    <property type="project" value="UniProtKB-KW"/>
</dbReference>
<evidence type="ECO:0000313" key="6">
    <source>
        <dbReference type="EMBL" id="VFQ62842.1"/>
    </source>
</evidence>
<feature type="region of interest" description="Disordered" evidence="5">
    <location>
        <begin position="38"/>
        <end position="57"/>
    </location>
</feature>
<dbReference type="SUPFAM" id="SSF52266">
    <property type="entry name" value="SGNH hydrolase"/>
    <property type="match status" value="1"/>
</dbReference>
<gene>
    <name evidence="6" type="ORF">CCAM_LOCUS4618</name>
</gene>
<dbReference type="GO" id="GO:0016788">
    <property type="term" value="F:hydrolase activity, acting on ester bonds"/>
    <property type="evidence" value="ECO:0007669"/>
    <property type="project" value="InterPro"/>
</dbReference>
<dbReference type="Proteomes" id="UP000595140">
    <property type="component" value="Unassembled WGS sequence"/>
</dbReference>
<dbReference type="Pfam" id="PF00657">
    <property type="entry name" value="Lipase_GDSL"/>
    <property type="match status" value="1"/>
</dbReference>
<evidence type="ECO:0000256" key="1">
    <source>
        <dbReference type="ARBA" id="ARBA00008668"/>
    </source>
</evidence>
<protein>
    <recommendedName>
        <fullName evidence="8">SGNH hydrolase-type esterase domain-containing protein</fullName>
    </recommendedName>
</protein>
<evidence type="ECO:0000256" key="3">
    <source>
        <dbReference type="ARBA" id="ARBA00022963"/>
    </source>
</evidence>
<dbReference type="PANTHER" id="PTHR46020:SF4">
    <property type="entry name" value="OS04G0650200 PROTEIN"/>
    <property type="match status" value="1"/>
</dbReference>
<evidence type="ECO:0008006" key="8">
    <source>
        <dbReference type="Google" id="ProtNLM"/>
    </source>
</evidence>
<comment type="similarity">
    <text evidence="1">Belongs to the 'GDSL' lipolytic enzyme family.</text>
</comment>
<organism evidence="6 7">
    <name type="scientific">Cuscuta campestris</name>
    <dbReference type="NCBI Taxonomy" id="132261"/>
    <lineage>
        <taxon>Eukaryota</taxon>
        <taxon>Viridiplantae</taxon>
        <taxon>Streptophyta</taxon>
        <taxon>Embryophyta</taxon>
        <taxon>Tracheophyta</taxon>
        <taxon>Spermatophyta</taxon>
        <taxon>Magnoliopsida</taxon>
        <taxon>eudicotyledons</taxon>
        <taxon>Gunneridae</taxon>
        <taxon>Pentapetalae</taxon>
        <taxon>asterids</taxon>
        <taxon>lamiids</taxon>
        <taxon>Solanales</taxon>
        <taxon>Convolvulaceae</taxon>
        <taxon>Cuscuteae</taxon>
        <taxon>Cuscuta</taxon>
        <taxon>Cuscuta subgen. Grammica</taxon>
        <taxon>Cuscuta sect. Cleistogrammica</taxon>
    </lineage>
</organism>
<accession>A0A484KL89</accession>
<dbReference type="AlphaFoldDB" id="A0A484KL89"/>